<name>A0A2S2CWN6_9PROT</name>
<feature type="compositionally biased region" description="Basic and acidic residues" evidence="1">
    <location>
        <begin position="176"/>
        <end position="188"/>
    </location>
</feature>
<evidence type="ECO:0000313" key="3">
    <source>
        <dbReference type="Proteomes" id="UP000245629"/>
    </source>
</evidence>
<keyword evidence="3" id="KW-1185">Reference proteome</keyword>
<dbReference type="AlphaFoldDB" id="A0A2S2CWN6"/>
<accession>A0A2S2CWN6</accession>
<evidence type="ECO:0000256" key="1">
    <source>
        <dbReference type="SAM" id="MobiDB-lite"/>
    </source>
</evidence>
<dbReference type="KEGG" id="azz:DEW08_22885"/>
<reference evidence="3" key="1">
    <citation type="submission" date="2018-05" db="EMBL/GenBank/DDBJ databases">
        <title>Azospirillum thermophila sp. nov., a novel isolated from hot spring.</title>
        <authorList>
            <person name="Zhao Z."/>
        </authorList>
    </citation>
    <scope>NUCLEOTIDE SEQUENCE [LARGE SCALE GENOMIC DNA]</scope>
    <source>
        <strain evidence="3">CFH 70021</strain>
        <plasmid evidence="3">unnamed1</plasmid>
    </source>
</reference>
<keyword evidence="2" id="KW-0614">Plasmid</keyword>
<sequence length="188" mass="21308">MFRRLALARAFLKDVWLLAKPYWSSDERWAARGLLAALLPFMPGSRDDESRNLAAAALQSEPAQRLGDMIPRLGRYHQFRPRHDGAASVEGSIELPADGIQLVRTIDAGHQEARTGRRDLQLVVLEQRRAEQRRLVGRSRHPLFRQPNRQPGDFRRQDAVEQQASLLKRLRPSRGGSRDGPRHDIGGA</sequence>
<proteinExistence type="predicted"/>
<organism evidence="2 3">
    <name type="scientific">Azospirillum thermophilum</name>
    <dbReference type="NCBI Taxonomy" id="2202148"/>
    <lineage>
        <taxon>Bacteria</taxon>
        <taxon>Pseudomonadati</taxon>
        <taxon>Pseudomonadota</taxon>
        <taxon>Alphaproteobacteria</taxon>
        <taxon>Rhodospirillales</taxon>
        <taxon>Azospirillaceae</taxon>
        <taxon>Azospirillum</taxon>
    </lineage>
</organism>
<gene>
    <name evidence="2" type="ORF">DEW08_22885</name>
</gene>
<feature type="region of interest" description="Disordered" evidence="1">
    <location>
        <begin position="136"/>
        <end position="188"/>
    </location>
</feature>
<dbReference type="EMBL" id="CP029356">
    <property type="protein sequence ID" value="AWK88901.1"/>
    <property type="molecule type" value="Genomic_DNA"/>
</dbReference>
<evidence type="ECO:0000313" key="2">
    <source>
        <dbReference type="EMBL" id="AWK88901.1"/>
    </source>
</evidence>
<protein>
    <submittedName>
        <fullName evidence="2">Uncharacterized protein</fullName>
    </submittedName>
</protein>
<geneLocation type="plasmid" evidence="2 3">
    <name>unnamed1</name>
</geneLocation>
<dbReference type="Proteomes" id="UP000245629">
    <property type="component" value="Plasmid unnamed1"/>
</dbReference>